<protein>
    <submittedName>
        <fullName evidence="2">Uncharacterized protein</fullName>
    </submittedName>
</protein>
<feature type="transmembrane region" description="Helical" evidence="1">
    <location>
        <begin position="314"/>
        <end position="337"/>
    </location>
</feature>
<feature type="transmembrane region" description="Helical" evidence="1">
    <location>
        <begin position="102"/>
        <end position="123"/>
    </location>
</feature>
<feature type="transmembrane region" description="Helical" evidence="1">
    <location>
        <begin position="46"/>
        <end position="65"/>
    </location>
</feature>
<keyword evidence="1" id="KW-0812">Transmembrane</keyword>
<dbReference type="AlphaFoldDB" id="A0A8J7RI62"/>
<feature type="transmembrane region" description="Helical" evidence="1">
    <location>
        <begin position="7"/>
        <end position="26"/>
    </location>
</feature>
<keyword evidence="1" id="KW-0472">Membrane</keyword>
<evidence type="ECO:0000313" key="2">
    <source>
        <dbReference type="EMBL" id="MBP3191677.1"/>
    </source>
</evidence>
<proteinExistence type="predicted"/>
<feature type="transmembrane region" description="Helical" evidence="1">
    <location>
        <begin position="227"/>
        <end position="249"/>
    </location>
</feature>
<feature type="transmembrane region" description="Helical" evidence="1">
    <location>
        <begin position="77"/>
        <end position="96"/>
    </location>
</feature>
<comment type="caution">
    <text evidence="2">The sequence shown here is derived from an EMBL/GenBank/DDBJ whole genome shotgun (WGS) entry which is preliminary data.</text>
</comment>
<dbReference type="Proteomes" id="UP000673975">
    <property type="component" value="Unassembled WGS sequence"/>
</dbReference>
<gene>
    <name evidence="2" type="ORF">NATSA_03275</name>
</gene>
<organism evidence="2 3">
    <name type="scientific">Natronogracilivirga saccharolytica</name>
    <dbReference type="NCBI Taxonomy" id="2812953"/>
    <lineage>
        <taxon>Bacteria</taxon>
        <taxon>Pseudomonadati</taxon>
        <taxon>Balneolota</taxon>
        <taxon>Balneolia</taxon>
        <taxon>Balneolales</taxon>
        <taxon>Cyclonatronaceae</taxon>
        <taxon>Natronogracilivirga</taxon>
    </lineage>
</organism>
<feature type="transmembrane region" description="Helical" evidence="1">
    <location>
        <begin position="202"/>
        <end position="221"/>
    </location>
</feature>
<name>A0A8J7RI62_9BACT</name>
<keyword evidence="3" id="KW-1185">Reference proteome</keyword>
<feature type="transmembrane region" description="Helical" evidence="1">
    <location>
        <begin position="392"/>
        <end position="415"/>
    </location>
</feature>
<sequence length="427" mass="47987">MIRKWYYIPALLFLALTLVSGIWLRLQWAWPQWMLFRADYLIHGHSHVALLGWAFLGMMGLVLEAGTIRRTLPRRSVTGLGTLTVLVTFLLFVAFVREGYAPLSIALSTVHMLLGYGLAWIFFRNAVGDGHPGSQYFLEGAVFWMVMATAGIWLLAVGRGLPPFWVDASVQFYLHILFNGWFLFALCGLAFRYFIDPQYRHMTWPFWLMMVGLVPALIPQLPLQEPSYAVVLSGLAGSLLFAAGGLAVLGSTLRSLTGRWSYANKACFHGTGHQTRWICKELLWSGLIGAGPVFLLPVAMAWPPFREIWLHSDFLVIGYIHLHLLVVVSTLLLFGILQRLFKLQQTDRVLKTLHAGAWLYLTGSITMVILLFLTGIIQVTGKTVFFPVQKSLFYTGVISLTGILIIAGLLIGINIERFYHGSVKRKE</sequence>
<evidence type="ECO:0000313" key="3">
    <source>
        <dbReference type="Proteomes" id="UP000673975"/>
    </source>
</evidence>
<feature type="transmembrane region" description="Helical" evidence="1">
    <location>
        <begin position="358"/>
        <end position="380"/>
    </location>
</feature>
<feature type="transmembrane region" description="Helical" evidence="1">
    <location>
        <begin position="176"/>
        <end position="195"/>
    </location>
</feature>
<accession>A0A8J7RI62</accession>
<keyword evidence="1" id="KW-1133">Transmembrane helix</keyword>
<dbReference type="EMBL" id="JAFIDN010000002">
    <property type="protein sequence ID" value="MBP3191677.1"/>
    <property type="molecule type" value="Genomic_DNA"/>
</dbReference>
<reference evidence="2" key="1">
    <citation type="submission" date="2021-02" db="EMBL/GenBank/DDBJ databases">
        <title>Natronogracilivirga saccharolytica gen. nov. sp. nov. a new anaerobic, haloalkiliphilic carbohydrate-fermenting bacterium from soda lake and proposing of Cyclonatronumiaceae fam. nov. in the phylum Balneolaeota.</title>
        <authorList>
            <person name="Zhilina T.N."/>
            <person name="Sorokin D.Y."/>
            <person name="Zavarzina D.G."/>
            <person name="Toshchakov S.V."/>
            <person name="Kublanov I.V."/>
        </authorList>
    </citation>
    <scope>NUCLEOTIDE SEQUENCE</scope>
    <source>
        <strain evidence="2">Z-1702</strain>
    </source>
</reference>
<dbReference type="RefSeq" id="WP_210510372.1">
    <property type="nucleotide sequence ID" value="NZ_JAFIDN010000002.1"/>
</dbReference>
<feature type="transmembrane region" description="Helical" evidence="1">
    <location>
        <begin position="135"/>
        <end position="156"/>
    </location>
</feature>
<evidence type="ECO:0000256" key="1">
    <source>
        <dbReference type="SAM" id="Phobius"/>
    </source>
</evidence>
<feature type="transmembrane region" description="Helical" evidence="1">
    <location>
        <begin position="282"/>
        <end position="302"/>
    </location>
</feature>